<dbReference type="AlphaFoldDB" id="A0A072VHR6"/>
<dbReference type="HOGENOM" id="CLU_2625641_0_0_1"/>
<name>A0A072VHR6_MEDTR</name>
<organism evidence="1 3">
    <name type="scientific">Medicago truncatula</name>
    <name type="common">Barrel medic</name>
    <name type="synonym">Medicago tribuloides</name>
    <dbReference type="NCBI Taxonomy" id="3880"/>
    <lineage>
        <taxon>Eukaryota</taxon>
        <taxon>Viridiplantae</taxon>
        <taxon>Streptophyta</taxon>
        <taxon>Embryophyta</taxon>
        <taxon>Tracheophyta</taxon>
        <taxon>Spermatophyta</taxon>
        <taxon>Magnoliopsida</taxon>
        <taxon>eudicotyledons</taxon>
        <taxon>Gunneridae</taxon>
        <taxon>Pentapetalae</taxon>
        <taxon>rosids</taxon>
        <taxon>fabids</taxon>
        <taxon>Fabales</taxon>
        <taxon>Fabaceae</taxon>
        <taxon>Papilionoideae</taxon>
        <taxon>50 kb inversion clade</taxon>
        <taxon>NPAAA clade</taxon>
        <taxon>Hologalegina</taxon>
        <taxon>IRL clade</taxon>
        <taxon>Trifolieae</taxon>
        <taxon>Medicago</taxon>
    </lineage>
</organism>
<evidence type="ECO:0000313" key="1">
    <source>
        <dbReference type="EMBL" id="KEH41569.1"/>
    </source>
</evidence>
<reference evidence="1 3" key="1">
    <citation type="journal article" date="2011" name="Nature">
        <title>The Medicago genome provides insight into the evolution of rhizobial symbioses.</title>
        <authorList>
            <person name="Young N.D."/>
            <person name="Debelle F."/>
            <person name="Oldroyd G.E."/>
            <person name="Geurts R."/>
            <person name="Cannon S.B."/>
            <person name="Udvardi M.K."/>
            <person name="Benedito V.A."/>
            <person name="Mayer K.F."/>
            <person name="Gouzy J."/>
            <person name="Schoof H."/>
            <person name="Van de Peer Y."/>
            <person name="Proost S."/>
            <person name="Cook D.R."/>
            <person name="Meyers B.C."/>
            <person name="Spannagl M."/>
            <person name="Cheung F."/>
            <person name="De Mita S."/>
            <person name="Krishnakumar V."/>
            <person name="Gundlach H."/>
            <person name="Zhou S."/>
            <person name="Mudge J."/>
            <person name="Bharti A.K."/>
            <person name="Murray J.D."/>
            <person name="Naoumkina M.A."/>
            <person name="Rosen B."/>
            <person name="Silverstein K.A."/>
            <person name="Tang H."/>
            <person name="Rombauts S."/>
            <person name="Zhao P.X."/>
            <person name="Zhou P."/>
            <person name="Barbe V."/>
            <person name="Bardou P."/>
            <person name="Bechner M."/>
            <person name="Bellec A."/>
            <person name="Berger A."/>
            <person name="Berges H."/>
            <person name="Bidwell S."/>
            <person name="Bisseling T."/>
            <person name="Choisne N."/>
            <person name="Couloux A."/>
            <person name="Denny R."/>
            <person name="Deshpande S."/>
            <person name="Dai X."/>
            <person name="Doyle J.J."/>
            <person name="Dudez A.M."/>
            <person name="Farmer A.D."/>
            <person name="Fouteau S."/>
            <person name="Franken C."/>
            <person name="Gibelin C."/>
            <person name="Gish J."/>
            <person name="Goldstein S."/>
            <person name="Gonzalez A.J."/>
            <person name="Green P.J."/>
            <person name="Hallab A."/>
            <person name="Hartog M."/>
            <person name="Hua A."/>
            <person name="Humphray S.J."/>
            <person name="Jeong D.H."/>
            <person name="Jing Y."/>
            <person name="Jocker A."/>
            <person name="Kenton S.M."/>
            <person name="Kim D.J."/>
            <person name="Klee K."/>
            <person name="Lai H."/>
            <person name="Lang C."/>
            <person name="Lin S."/>
            <person name="Macmil S.L."/>
            <person name="Magdelenat G."/>
            <person name="Matthews L."/>
            <person name="McCorrison J."/>
            <person name="Monaghan E.L."/>
            <person name="Mun J.H."/>
            <person name="Najar F.Z."/>
            <person name="Nicholson C."/>
            <person name="Noirot C."/>
            <person name="O'Bleness M."/>
            <person name="Paule C.R."/>
            <person name="Poulain J."/>
            <person name="Prion F."/>
            <person name="Qin B."/>
            <person name="Qu C."/>
            <person name="Retzel E.F."/>
            <person name="Riddle C."/>
            <person name="Sallet E."/>
            <person name="Samain S."/>
            <person name="Samson N."/>
            <person name="Sanders I."/>
            <person name="Saurat O."/>
            <person name="Scarpelli C."/>
            <person name="Schiex T."/>
            <person name="Segurens B."/>
            <person name="Severin A.J."/>
            <person name="Sherrier D.J."/>
            <person name="Shi R."/>
            <person name="Sims S."/>
            <person name="Singer S.R."/>
            <person name="Sinharoy S."/>
            <person name="Sterck L."/>
            <person name="Viollet A."/>
            <person name="Wang B.B."/>
            <person name="Wang K."/>
            <person name="Wang M."/>
            <person name="Wang X."/>
            <person name="Warfsmann J."/>
            <person name="Weissenbach J."/>
            <person name="White D.D."/>
            <person name="White J.D."/>
            <person name="Wiley G.B."/>
            <person name="Wincker P."/>
            <person name="Xing Y."/>
            <person name="Yang L."/>
            <person name="Yao Z."/>
            <person name="Ying F."/>
            <person name="Zhai J."/>
            <person name="Zhou L."/>
            <person name="Zuber A."/>
            <person name="Denarie J."/>
            <person name="Dixon R.A."/>
            <person name="May G.D."/>
            <person name="Schwartz D.C."/>
            <person name="Rogers J."/>
            <person name="Quetier F."/>
            <person name="Town C.D."/>
            <person name="Roe B.A."/>
        </authorList>
    </citation>
    <scope>NUCLEOTIDE SEQUENCE [LARGE SCALE GENOMIC DNA]</scope>
    <source>
        <strain evidence="1">A17</strain>
        <strain evidence="2 3">cv. Jemalong A17</strain>
    </source>
</reference>
<evidence type="ECO:0000313" key="2">
    <source>
        <dbReference type="EnsemblPlants" id="KEH41569"/>
    </source>
</evidence>
<dbReference type="EMBL" id="CM001217">
    <property type="protein sequence ID" value="KEH41569.1"/>
    <property type="molecule type" value="Genomic_DNA"/>
</dbReference>
<reference evidence="1 3" key="2">
    <citation type="journal article" date="2014" name="BMC Genomics">
        <title>An improved genome release (version Mt4.0) for the model legume Medicago truncatula.</title>
        <authorList>
            <person name="Tang H."/>
            <person name="Krishnakumar V."/>
            <person name="Bidwell S."/>
            <person name="Rosen B."/>
            <person name="Chan A."/>
            <person name="Zhou S."/>
            <person name="Gentzbittel L."/>
            <person name="Childs K.L."/>
            <person name="Yandell M."/>
            <person name="Gundlach H."/>
            <person name="Mayer K.F."/>
            <person name="Schwartz D.C."/>
            <person name="Town C.D."/>
        </authorList>
    </citation>
    <scope>GENOME REANNOTATION</scope>
    <source>
        <strain evidence="1">A17</strain>
        <strain evidence="2 3">cv. Jemalong A17</strain>
    </source>
</reference>
<dbReference type="Proteomes" id="UP000002051">
    <property type="component" value="Unassembled WGS sequence"/>
</dbReference>
<gene>
    <name evidence="1" type="ordered locus">MTR_1g052415</name>
</gene>
<proteinExistence type="predicted"/>
<keyword evidence="3" id="KW-1185">Reference proteome</keyword>
<sequence>MLVARFIMSCKNHKSSTCLVGVREKLDESLSSFMDCFNDETTQIEDLNQDVALYPLMDNVVPKGKTLDPLNLTEGPKA</sequence>
<accession>A0A072VHR6</accession>
<protein>
    <submittedName>
        <fullName evidence="1 2">Uncharacterized protein</fullName>
    </submittedName>
</protein>
<dbReference type="EnsemblPlants" id="KEH41569">
    <property type="protein sequence ID" value="KEH41569"/>
    <property type="gene ID" value="MTR_1g052415"/>
</dbReference>
<reference evidence="2" key="3">
    <citation type="submission" date="2015-04" db="UniProtKB">
        <authorList>
            <consortium name="EnsemblPlants"/>
        </authorList>
    </citation>
    <scope>IDENTIFICATION</scope>
    <source>
        <strain evidence="2">cv. Jemalong A17</strain>
    </source>
</reference>
<evidence type="ECO:0000313" key="3">
    <source>
        <dbReference type="Proteomes" id="UP000002051"/>
    </source>
</evidence>